<feature type="compositionally biased region" description="Basic and acidic residues" evidence="8">
    <location>
        <begin position="59"/>
        <end position="71"/>
    </location>
</feature>
<dbReference type="PANTHER" id="PTHR21183:SF18">
    <property type="entry name" value="LARGE RIBOSOMAL SUBUNIT PROTEIN UL29M"/>
    <property type="match status" value="1"/>
</dbReference>
<reference evidence="9 10" key="1">
    <citation type="journal article" date="2020" name="Genomics">
        <title>Complete, high-quality genomes from long-read metagenomic sequencing of two wolf lichen thalli reveals enigmatic genome architecture.</title>
        <authorList>
            <person name="McKenzie S.K."/>
            <person name="Walston R.F."/>
            <person name="Allen J.L."/>
        </authorList>
    </citation>
    <scope>NUCLEOTIDE SEQUENCE [LARGE SCALE GENOMIC DNA]</scope>
    <source>
        <strain evidence="9">WasteWater2</strain>
    </source>
</reference>
<protein>
    <recommendedName>
        <fullName evidence="6">Large ribosomal subunit protein uL29m</fullName>
    </recommendedName>
    <alternativeName>
        <fullName evidence="7">54S ribosomal protein L4, mitochondrial</fullName>
    </alternativeName>
</protein>
<evidence type="ECO:0000256" key="5">
    <source>
        <dbReference type="ARBA" id="ARBA00023274"/>
    </source>
</evidence>
<evidence type="ECO:0000256" key="3">
    <source>
        <dbReference type="ARBA" id="ARBA00022980"/>
    </source>
</evidence>
<evidence type="ECO:0000256" key="2">
    <source>
        <dbReference type="ARBA" id="ARBA00009254"/>
    </source>
</evidence>
<dbReference type="AlphaFoldDB" id="A0A8H6G5B9"/>
<dbReference type="Proteomes" id="UP000578531">
    <property type="component" value="Unassembled WGS sequence"/>
</dbReference>
<sequence length="251" mass="28844">MSGRSLTRQLPILRKVSGLSRELHPPIFLAPLLDSIPQPLHQRSSFSTTATLSVRANKKRDGNPHRGESALRRTGLRYPNGMSKQPLPQPVLDPTKRSKIPVDSDHGLWGFFNKNRKALSTPEDVIGTGRPWTVEELRHKSWEDLHSLWYICCKERNRLATEFKERKRLQFVPQLKGARKRDMTIRQTQAKIKHTLTERWYAWEEARKVAEDDPEVNLKADLDTPAYRPRSFEDEEEVDEQPRAAAAAGPA</sequence>
<evidence type="ECO:0000256" key="8">
    <source>
        <dbReference type="SAM" id="MobiDB-lite"/>
    </source>
</evidence>
<keyword evidence="10" id="KW-1185">Reference proteome</keyword>
<feature type="region of interest" description="Disordered" evidence="8">
    <location>
        <begin position="214"/>
        <end position="251"/>
    </location>
</feature>
<evidence type="ECO:0000313" key="10">
    <source>
        <dbReference type="Proteomes" id="UP000578531"/>
    </source>
</evidence>
<proteinExistence type="inferred from homology"/>
<comment type="similarity">
    <text evidence="2">Belongs to the universal ribosomal protein uL29 family.</text>
</comment>
<dbReference type="InterPro" id="IPR038340">
    <property type="entry name" value="MRP-L47_sf"/>
</dbReference>
<evidence type="ECO:0000256" key="1">
    <source>
        <dbReference type="ARBA" id="ARBA00004173"/>
    </source>
</evidence>
<dbReference type="Pfam" id="PF06984">
    <property type="entry name" value="MRP-L47"/>
    <property type="match status" value="1"/>
</dbReference>
<dbReference type="Gene3D" id="6.10.330.20">
    <property type="match status" value="1"/>
</dbReference>
<dbReference type="RefSeq" id="XP_037170158.1">
    <property type="nucleotide sequence ID" value="XM_037302651.1"/>
</dbReference>
<dbReference type="PANTHER" id="PTHR21183">
    <property type="entry name" value="RIBOSOMAL PROTEIN L47, MITOCHONDRIAL-RELATED"/>
    <property type="match status" value="1"/>
</dbReference>
<keyword evidence="4" id="KW-0496">Mitochondrion</keyword>
<feature type="compositionally biased region" description="Polar residues" evidence="8">
    <location>
        <begin position="44"/>
        <end position="54"/>
    </location>
</feature>
<dbReference type="OrthoDB" id="270763at2759"/>
<evidence type="ECO:0000256" key="6">
    <source>
        <dbReference type="ARBA" id="ARBA00035289"/>
    </source>
</evidence>
<dbReference type="GO" id="GO:0032543">
    <property type="term" value="P:mitochondrial translation"/>
    <property type="evidence" value="ECO:0007669"/>
    <property type="project" value="TreeGrafter"/>
</dbReference>
<dbReference type="InterPro" id="IPR010729">
    <property type="entry name" value="Ribosomal_uL29_mit"/>
</dbReference>
<dbReference type="GO" id="GO:0005762">
    <property type="term" value="C:mitochondrial large ribosomal subunit"/>
    <property type="evidence" value="ECO:0007669"/>
    <property type="project" value="TreeGrafter"/>
</dbReference>
<evidence type="ECO:0000256" key="7">
    <source>
        <dbReference type="ARBA" id="ARBA00035399"/>
    </source>
</evidence>
<evidence type="ECO:0000313" key="9">
    <source>
        <dbReference type="EMBL" id="KAF6240910.1"/>
    </source>
</evidence>
<accession>A0A8H6G5B9</accession>
<comment type="subcellular location">
    <subcellularLocation>
        <location evidence="1">Mitochondrion</location>
    </subcellularLocation>
</comment>
<comment type="caution">
    <text evidence="9">The sequence shown here is derived from an EMBL/GenBank/DDBJ whole genome shotgun (WGS) entry which is preliminary data.</text>
</comment>
<name>A0A8H6G5B9_9LECA</name>
<keyword evidence="5" id="KW-0687">Ribonucleoprotein</keyword>
<dbReference type="EMBL" id="JACCJC010000002">
    <property type="protein sequence ID" value="KAF6240910.1"/>
    <property type="molecule type" value="Genomic_DNA"/>
</dbReference>
<dbReference type="GO" id="GO:0003735">
    <property type="term" value="F:structural constituent of ribosome"/>
    <property type="evidence" value="ECO:0007669"/>
    <property type="project" value="InterPro"/>
</dbReference>
<dbReference type="GeneID" id="59282381"/>
<feature type="region of interest" description="Disordered" evidence="8">
    <location>
        <begin position="44"/>
        <end position="94"/>
    </location>
</feature>
<gene>
    <name evidence="9" type="ORF">HO173_000702</name>
</gene>
<evidence type="ECO:0000256" key="4">
    <source>
        <dbReference type="ARBA" id="ARBA00023128"/>
    </source>
</evidence>
<keyword evidence="3" id="KW-0689">Ribosomal protein</keyword>
<organism evidence="9 10">
    <name type="scientific">Letharia columbiana</name>
    <dbReference type="NCBI Taxonomy" id="112416"/>
    <lineage>
        <taxon>Eukaryota</taxon>
        <taxon>Fungi</taxon>
        <taxon>Dikarya</taxon>
        <taxon>Ascomycota</taxon>
        <taxon>Pezizomycotina</taxon>
        <taxon>Lecanoromycetes</taxon>
        <taxon>OSLEUM clade</taxon>
        <taxon>Lecanoromycetidae</taxon>
        <taxon>Lecanorales</taxon>
        <taxon>Lecanorineae</taxon>
        <taxon>Parmeliaceae</taxon>
        <taxon>Letharia</taxon>
    </lineage>
</organism>